<dbReference type="GO" id="GO:0016020">
    <property type="term" value="C:membrane"/>
    <property type="evidence" value="ECO:0007669"/>
    <property type="project" value="UniProtKB-SubCell"/>
</dbReference>
<gene>
    <name evidence="9" type="ORF">EJ02DRAFT_362234</name>
</gene>
<feature type="transmembrane region" description="Helical" evidence="7">
    <location>
        <begin position="177"/>
        <end position="194"/>
    </location>
</feature>
<feature type="transmembrane region" description="Helical" evidence="7">
    <location>
        <begin position="206"/>
        <end position="228"/>
    </location>
</feature>
<accession>A0A6A5S4N8</accession>
<proteinExistence type="inferred from homology"/>
<dbReference type="Pfam" id="PF20684">
    <property type="entry name" value="Fung_rhodopsin"/>
    <property type="match status" value="1"/>
</dbReference>
<reference evidence="9" key="1">
    <citation type="journal article" date="2020" name="Stud. Mycol.">
        <title>101 Dothideomycetes genomes: a test case for predicting lifestyles and emergence of pathogens.</title>
        <authorList>
            <person name="Haridas S."/>
            <person name="Albert R."/>
            <person name="Binder M."/>
            <person name="Bloem J."/>
            <person name="Labutti K."/>
            <person name="Salamov A."/>
            <person name="Andreopoulos B."/>
            <person name="Baker S."/>
            <person name="Barry K."/>
            <person name="Bills G."/>
            <person name="Bluhm B."/>
            <person name="Cannon C."/>
            <person name="Castanera R."/>
            <person name="Culley D."/>
            <person name="Daum C."/>
            <person name="Ezra D."/>
            <person name="Gonzalez J."/>
            <person name="Henrissat B."/>
            <person name="Kuo A."/>
            <person name="Liang C."/>
            <person name="Lipzen A."/>
            <person name="Lutzoni F."/>
            <person name="Magnuson J."/>
            <person name="Mondo S."/>
            <person name="Nolan M."/>
            <person name="Ohm R."/>
            <person name="Pangilinan J."/>
            <person name="Park H.-J."/>
            <person name="Ramirez L."/>
            <person name="Alfaro M."/>
            <person name="Sun H."/>
            <person name="Tritt A."/>
            <person name="Yoshinaga Y."/>
            <person name="Zwiers L.-H."/>
            <person name="Turgeon B."/>
            <person name="Goodwin S."/>
            <person name="Spatafora J."/>
            <person name="Crous P."/>
            <person name="Grigoriev I."/>
        </authorList>
    </citation>
    <scope>NUCLEOTIDE SEQUENCE</scope>
    <source>
        <strain evidence="9">CBS 161.51</strain>
    </source>
</reference>
<sequence length="383" mass="43947">MISSRKHDESGHDYVDPSVQLNVGLWTLFAGATVFLALRIWIKITRRNGLWWDDHILLISWVILFANDITISVEYATGYVTQKWDDRMHILITITSCGTLIGQALTKTAFAVTLLKLTNNWLRWVLWFCIVSMNLFMVSKVILQWGKVCDKRSYDVWYRLDLCIPWGVRDSIKEGGNVYNIIMDFVLAAFPWILTWNLDMRKAEKFGLCVAMSLGMIIAIVSAVRTTWKFDDVNVKDAWYFWRNAHSNIWYSSEVVGTIIVQCIPVLRPLMRDMKTSLKSKRLGSIVDGENRCSKWIPPPTIGSKSHNAHIYSDARSTCNDIKNEPHPDAWDTQGIFQTKDFEMTTVEESKTESPLDPWDSEGIFQLHGPTTDVKAQIETSPV</sequence>
<evidence type="ECO:0000313" key="10">
    <source>
        <dbReference type="Proteomes" id="UP000800038"/>
    </source>
</evidence>
<feature type="transmembrane region" description="Helical" evidence="7">
    <location>
        <begin position="248"/>
        <end position="271"/>
    </location>
</feature>
<feature type="region of interest" description="Disordered" evidence="6">
    <location>
        <begin position="349"/>
        <end position="372"/>
    </location>
</feature>
<evidence type="ECO:0000313" key="9">
    <source>
        <dbReference type="EMBL" id="KAF1935102.1"/>
    </source>
</evidence>
<evidence type="ECO:0000256" key="5">
    <source>
        <dbReference type="ARBA" id="ARBA00038359"/>
    </source>
</evidence>
<keyword evidence="3 7" id="KW-1133">Transmembrane helix</keyword>
<feature type="transmembrane region" description="Helical" evidence="7">
    <location>
        <begin position="124"/>
        <end position="143"/>
    </location>
</feature>
<feature type="transmembrane region" description="Helical" evidence="7">
    <location>
        <begin position="88"/>
        <end position="112"/>
    </location>
</feature>
<comment type="similarity">
    <text evidence="5">Belongs to the SAT4 family.</text>
</comment>
<dbReference type="PANTHER" id="PTHR33048">
    <property type="entry name" value="PTH11-LIKE INTEGRAL MEMBRANE PROTEIN (AFU_ORTHOLOGUE AFUA_5G11245)"/>
    <property type="match status" value="1"/>
</dbReference>
<dbReference type="InterPro" id="IPR052337">
    <property type="entry name" value="SAT4-like"/>
</dbReference>
<dbReference type="OrthoDB" id="5417887at2759"/>
<evidence type="ECO:0000256" key="4">
    <source>
        <dbReference type="ARBA" id="ARBA00023136"/>
    </source>
</evidence>
<comment type="subcellular location">
    <subcellularLocation>
        <location evidence="1">Membrane</location>
        <topology evidence="1">Multi-pass membrane protein</topology>
    </subcellularLocation>
</comment>
<feature type="transmembrane region" description="Helical" evidence="7">
    <location>
        <begin position="56"/>
        <end position="76"/>
    </location>
</feature>
<dbReference type="PANTHER" id="PTHR33048:SF147">
    <property type="entry name" value="INTEGRAL MEMBRANE PROTEIN"/>
    <property type="match status" value="1"/>
</dbReference>
<feature type="transmembrane region" description="Helical" evidence="7">
    <location>
        <begin position="23"/>
        <end position="44"/>
    </location>
</feature>
<keyword evidence="2 7" id="KW-0812">Transmembrane</keyword>
<dbReference type="EMBL" id="ML976313">
    <property type="protein sequence ID" value="KAF1935102.1"/>
    <property type="molecule type" value="Genomic_DNA"/>
</dbReference>
<evidence type="ECO:0000259" key="8">
    <source>
        <dbReference type="Pfam" id="PF20684"/>
    </source>
</evidence>
<evidence type="ECO:0000256" key="2">
    <source>
        <dbReference type="ARBA" id="ARBA00022692"/>
    </source>
</evidence>
<dbReference type="AlphaFoldDB" id="A0A6A5S4N8"/>
<keyword evidence="10" id="KW-1185">Reference proteome</keyword>
<evidence type="ECO:0000256" key="3">
    <source>
        <dbReference type="ARBA" id="ARBA00022989"/>
    </source>
</evidence>
<dbReference type="InterPro" id="IPR049326">
    <property type="entry name" value="Rhodopsin_dom_fungi"/>
</dbReference>
<feature type="domain" description="Rhodopsin" evidence="8">
    <location>
        <begin position="38"/>
        <end position="272"/>
    </location>
</feature>
<evidence type="ECO:0000256" key="1">
    <source>
        <dbReference type="ARBA" id="ARBA00004141"/>
    </source>
</evidence>
<keyword evidence="4 7" id="KW-0472">Membrane</keyword>
<evidence type="ECO:0000256" key="6">
    <source>
        <dbReference type="SAM" id="MobiDB-lite"/>
    </source>
</evidence>
<protein>
    <recommendedName>
        <fullName evidence="8">Rhodopsin domain-containing protein</fullName>
    </recommendedName>
</protein>
<organism evidence="9 10">
    <name type="scientific">Clathrospora elynae</name>
    <dbReference type="NCBI Taxonomy" id="706981"/>
    <lineage>
        <taxon>Eukaryota</taxon>
        <taxon>Fungi</taxon>
        <taxon>Dikarya</taxon>
        <taxon>Ascomycota</taxon>
        <taxon>Pezizomycotina</taxon>
        <taxon>Dothideomycetes</taxon>
        <taxon>Pleosporomycetidae</taxon>
        <taxon>Pleosporales</taxon>
        <taxon>Diademaceae</taxon>
        <taxon>Clathrospora</taxon>
    </lineage>
</organism>
<evidence type="ECO:0000256" key="7">
    <source>
        <dbReference type="SAM" id="Phobius"/>
    </source>
</evidence>
<dbReference type="Proteomes" id="UP000800038">
    <property type="component" value="Unassembled WGS sequence"/>
</dbReference>
<name>A0A6A5S4N8_9PLEO</name>